<dbReference type="AlphaFoldDB" id="A0A7X1NL88"/>
<reference evidence="2 3" key="1">
    <citation type="submission" date="2019-10" db="EMBL/GenBank/DDBJ databases">
        <title>Paraburkholderia sp. isolated from nodules of Mimosa pudica from Brazilian Atlantic Forest soils.</title>
        <authorList>
            <person name="Paulitsch F."/>
            <person name="Hungria M."/>
            <person name="Dall'Agnol R."/>
        </authorList>
    </citation>
    <scope>NUCLEOTIDE SEQUENCE [LARGE SCALE GENOMIC DNA]</scope>
    <source>
        <strain evidence="2 3">CNPSo 3157</strain>
    </source>
</reference>
<evidence type="ECO:0000313" key="3">
    <source>
        <dbReference type="Proteomes" id="UP000484381"/>
    </source>
</evidence>
<dbReference type="InterPro" id="IPR018891">
    <property type="entry name" value="AIPR_C"/>
</dbReference>
<dbReference type="Proteomes" id="UP000484381">
    <property type="component" value="Unassembled WGS sequence"/>
</dbReference>
<name>A0A7X1NL88_9BURK</name>
<sequence>MTHLEAFRKRKDLIDKYGEGNAHQLWCMAAYLDEPDIDKLAADGLTDGSGDKKIDFLYVQNSTLYIAQGYYTANGAFKVAASANKASDLNAGLAWLTVGDLDDVPEKLRTKISEVRALLESEELDGVELLYTHNCGETENVRKELETCAAYLRNAFAGKEILVTQKELGCSSMEKLYIAYSQQIVVRESVEFDGQIISSQEGDGWKAHIGFVNGRWLYELFQKHGNELFSANYRGFMGMSRRKKINNAIRATAENAPNDFFVFNNGISILTTSVSDDLKTFEGISIINGAQTTGSVSSATDLEAIGKISVLCKVIVCNDPEKVKKIVEYNNTQNYITTWDHYSNSPEQKQLELEFSKLGHTYSLKRGFDSAAAEIGIEIAAQPLVALHGDYVSANRGKNYVFETKTVYDSAFHETKAQHLLVAVAVSKAIEHIKKELNDKATPTEQEKTWLAFLQGLRSKNFVIAVVGALASVICGKPLNAKTVKFTYHESLRKNNEIESLVIKWVPVIKMVLPFVVQGIGEDFAAYLDQENALKRIVDQVGTQLGALRAIPSVEATLQGIAVSVE</sequence>
<evidence type="ECO:0000259" key="1">
    <source>
        <dbReference type="Pfam" id="PF10592"/>
    </source>
</evidence>
<gene>
    <name evidence="2" type="ORF">GCT13_44060</name>
</gene>
<protein>
    <recommendedName>
        <fullName evidence="1">Abortive phage infection protein C-terminal domain-containing protein</fullName>
    </recommendedName>
</protein>
<organism evidence="2 3">
    <name type="scientific">Paraburkholderia franconis</name>
    <dbReference type="NCBI Taxonomy" id="2654983"/>
    <lineage>
        <taxon>Bacteria</taxon>
        <taxon>Pseudomonadati</taxon>
        <taxon>Pseudomonadota</taxon>
        <taxon>Betaproteobacteria</taxon>
        <taxon>Burkholderiales</taxon>
        <taxon>Burkholderiaceae</taxon>
        <taxon>Paraburkholderia</taxon>
    </lineage>
</organism>
<proteinExistence type="predicted"/>
<dbReference type="Pfam" id="PF10592">
    <property type="entry name" value="AIPR"/>
    <property type="match status" value="1"/>
</dbReference>
<accession>A0A7X1NL88</accession>
<evidence type="ECO:0000313" key="2">
    <source>
        <dbReference type="EMBL" id="MPW23521.1"/>
    </source>
</evidence>
<keyword evidence="3" id="KW-1185">Reference proteome</keyword>
<feature type="domain" description="Abortive phage infection protein C-terminal" evidence="1">
    <location>
        <begin position="229"/>
        <end position="400"/>
    </location>
</feature>
<dbReference type="EMBL" id="WHNP01000115">
    <property type="protein sequence ID" value="MPW23521.1"/>
    <property type="molecule type" value="Genomic_DNA"/>
</dbReference>
<comment type="caution">
    <text evidence="2">The sequence shown here is derived from an EMBL/GenBank/DDBJ whole genome shotgun (WGS) entry which is preliminary data.</text>
</comment>